<name>A0AAN8IZQ9_PATCE</name>
<evidence type="ECO:0000313" key="1">
    <source>
        <dbReference type="EMBL" id="KAK6168334.1"/>
    </source>
</evidence>
<keyword evidence="3" id="KW-1185">Reference proteome</keyword>
<dbReference type="Proteomes" id="UP001347796">
    <property type="component" value="Unassembled WGS sequence"/>
</dbReference>
<evidence type="ECO:0000313" key="2">
    <source>
        <dbReference type="EMBL" id="KAK6168750.1"/>
    </source>
</evidence>
<comment type="caution">
    <text evidence="1">The sequence shown here is derived from an EMBL/GenBank/DDBJ whole genome shotgun (WGS) entry which is preliminary data.</text>
</comment>
<dbReference type="EMBL" id="JAZGQO010000016">
    <property type="protein sequence ID" value="KAK6168334.1"/>
    <property type="molecule type" value="Genomic_DNA"/>
</dbReference>
<sequence>MFTNKKLEKIQLDNTIADENTDEKNCIDKIEMEDFIDDPIEPTAKRRKRNDTRTKWTKEGEEEIRITFKHYFEKK</sequence>
<organism evidence="1 3">
    <name type="scientific">Patella caerulea</name>
    <name type="common">Rayed Mediterranean limpet</name>
    <dbReference type="NCBI Taxonomy" id="87958"/>
    <lineage>
        <taxon>Eukaryota</taxon>
        <taxon>Metazoa</taxon>
        <taxon>Spiralia</taxon>
        <taxon>Lophotrochozoa</taxon>
        <taxon>Mollusca</taxon>
        <taxon>Gastropoda</taxon>
        <taxon>Patellogastropoda</taxon>
        <taxon>Patelloidea</taxon>
        <taxon>Patellidae</taxon>
        <taxon>Patella</taxon>
    </lineage>
</organism>
<reference evidence="1 3" key="1">
    <citation type="submission" date="2024-01" db="EMBL/GenBank/DDBJ databases">
        <title>The genome of the rayed Mediterranean limpet Patella caerulea (Linnaeus, 1758).</title>
        <authorList>
            <person name="Anh-Thu Weber A."/>
            <person name="Halstead-Nussloch G."/>
        </authorList>
    </citation>
    <scope>NUCLEOTIDE SEQUENCE [LARGE SCALE GENOMIC DNA]</scope>
    <source>
        <strain evidence="1">AATW-2023a</strain>
        <tissue evidence="1">Whole specimen</tissue>
    </source>
</reference>
<accession>A0AAN8IZQ9</accession>
<proteinExistence type="predicted"/>
<dbReference type="AlphaFoldDB" id="A0AAN8IZQ9"/>
<protein>
    <submittedName>
        <fullName evidence="1">Uncharacterized protein</fullName>
    </submittedName>
</protein>
<dbReference type="EMBL" id="JAZGQO010000015">
    <property type="protein sequence ID" value="KAK6168750.1"/>
    <property type="molecule type" value="Genomic_DNA"/>
</dbReference>
<gene>
    <name evidence="2" type="ORF">SNE40_019934</name>
    <name evidence="1" type="ORF">SNE40_020891</name>
</gene>
<evidence type="ECO:0000313" key="3">
    <source>
        <dbReference type="Proteomes" id="UP001347796"/>
    </source>
</evidence>